<dbReference type="Gene3D" id="3.40.50.620">
    <property type="entry name" value="HUPs"/>
    <property type="match status" value="1"/>
</dbReference>
<dbReference type="GO" id="GO:0006747">
    <property type="term" value="P:FAD biosynthetic process"/>
    <property type="evidence" value="ECO:0007669"/>
    <property type="project" value="UniProtKB-UniPathway"/>
</dbReference>
<feature type="non-terminal residue" evidence="17">
    <location>
        <position position="303"/>
    </location>
</feature>
<dbReference type="Pfam" id="PF01687">
    <property type="entry name" value="Flavokinase"/>
    <property type="match status" value="1"/>
</dbReference>
<evidence type="ECO:0000256" key="15">
    <source>
        <dbReference type="ARBA" id="ARBA00023268"/>
    </source>
</evidence>
<evidence type="ECO:0000313" key="17">
    <source>
        <dbReference type="EMBL" id="SVC40013.1"/>
    </source>
</evidence>
<dbReference type="UniPathway" id="UPA00277">
    <property type="reaction ID" value="UER00407"/>
</dbReference>
<dbReference type="FunFam" id="3.40.50.620:FF:000021">
    <property type="entry name" value="Riboflavin biosynthesis protein"/>
    <property type="match status" value="1"/>
</dbReference>
<dbReference type="GO" id="GO:0003919">
    <property type="term" value="F:FMN adenylyltransferase activity"/>
    <property type="evidence" value="ECO:0007669"/>
    <property type="project" value="UniProtKB-EC"/>
</dbReference>
<keyword evidence="8" id="KW-0288">FMN</keyword>
<evidence type="ECO:0000256" key="5">
    <source>
        <dbReference type="ARBA" id="ARBA00012393"/>
    </source>
</evidence>
<gene>
    <name evidence="17" type="ORF">METZ01_LOCUS292867</name>
</gene>
<evidence type="ECO:0000256" key="6">
    <source>
        <dbReference type="ARBA" id="ARBA00018483"/>
    </source>
</evidence>
<name>A0A382LU58_9ZZZZ</name>
<dbReference type="AlphaFoldDB" id="A0A382LU58"/>
<keyword evidence="10" id="KW-0548">Nucleotidyltransferase</keyword>
<proteinExistence type="inferred from homology"/>
<evidence type="ECO:0000256" key="12">
    <source>
        <dbReference type="ARBA" id="ARBA00022777"/>
    </source>
</evidence>
<dbReference type="EC" id="2.7.7.2" evidence="5"/>
<keyword evidence="9" id="KW-0808">Transferase</keyword>
<dbReference type="InterPro" id="IPR002606">
    <property type="entry name" value="Riboflavin_kinase_bac"/>
</dbReference>
<dbReference type="EC" id="2.7.1.26" evidence="4"/>
<sequence>VKLHNLNTKKNFKTQNLCLCIGNFDGIHLGHQHVIKKIINNSRSDNLQSAIMTFVPHPKIYFKRTDNNFNIITNDYKKYFLDSLGVKNYIEYKFNKTLSNLEAINFIEKILVKQLHVKKIIVGKDFRFGKDRKGDTALLKKLSNKYHYKLSIIGHIKNKKTNLKFSSSLIRKNINEGSFEKVSEALGRNWFMQGKIVKGNQKAKLINFPTANMKPGNHILPKKGVYCVNVVFQGNLYRGIANFGERPTVKGVNLLLETHIFEFNRDIYGKELTVEFLTFIRPEKKFKDFKSLSNQIQKDVIKA</sequence>
<dbReference type="InterPro" id="IPR015865">
    <property type="entry name" value="Riboflavin_kinase_bac/euk"/>
</dbReference>
<dbReference type="NCBIfam" id="TIGR00083">
    <property type="entry name" value="ribF"/>
    <property type="match status" value="1"/>
</dbReference>
<keyword evidence="13" id="KW-0274">FAD</keyword>
<evidence type="ECO:0000256" key="1">
    <source>
        <dbReference type="ARBA" id="ARBA00004726"/>
    </source>
</evidence>
<evidence type="ECO:0000256" key="14">
    <source>
        <dbReference type="ARBA" id="ARBA00022840"/>
    </source>
</evidence>
<dbReference type="GO" id="GO:0009231">
    <property type="term" value="P:riboflavin biosynthetic process"/>
    <property type="evidence" value="ECO:0007669"/>
    <property type="project" value="InterPro"/>
</dbReference>
<comment type="similarity">
    <text evidence="3">Belongs to the RibF family.</text>
</comment>
<keyword evidence="12" id="KW-0418">Kinase</keyword>
<comment type="pathway">
    <text evidence="2">Cofactor biosynthesis; FMN biosynthesis; FMN from riboflavin (ATP route): step 1/1.</text>
</comment>
<dbReference type="Gene3D" id="2.40.30.30">
    <property type="entry name" value="Riboflavin kinase-like"/>
    <property type="match status" value="1"/>
</dbReference>
<dbReference type="GO" id="GO:0008531">
    <property type="term" value="F:riboflavin kinase activity"/>
    <property type="evidence" value="ECO:0007669"/>
    <property type="project" value="UniProtKB-EC"/>
</dbReference>
<dbReference type="Pfam" id="PF06574">
    <property type="entry name" value="FAD_syn"/>
    <property type="match status" value="1"/>
</dbReference>
<evidence type="ECO:0000259" key="16">
    <source>
        <dbReference type="SMART" id="SM00904"/>
    </source>
</evidence>
<dbReference type="SUPFAM" id="SSF52374">
    <property type="entry name" value="Nucleotidylyl transferase"/>
    <property type="match status" value="1"/>
</dbReference>
<evidence type="ECO:0000256" key="2">
    <source>
        <dbReference type="ARBA" id="ARBA00005201"/>
    </source>
</evidence>
<comment type="pathway">
    <text evidence="1">Cofactor biosynthesis; FAD biosynthesis; FAD from FMN: step 1/1.</text>
</comment>
<dbReference type="PIRSF" id="PIRSF004491">
    <property type="entry name" value="FAD_Synth"/>
    <property type="match status" value="1"/>
</dbReference>
<feature type="non-terminal residue" evidence="17">
    <location>
        <position position="1"/>
    </location>
</feature>
<dbReference type="GO" id="GO:0005524">
    <property type="term" value="F:ATP binding"/>
    <property type="evidence" value="ECO:0007669"/>
    <property type="project" value="UniProtKB-KW"/>
</dbReference>
<evidence type="ECO:0000256" key="8">
    <source>
        <dbReference type="ARBA" id="ARBA00022643"/>
    </source>
</evidence>
<dbReference type="SUPFAM" id="SSF82114">
    <property type="entry name" value="Riboflavin kinase-like"/>
    <property type="match status" value="1"/>
</dbReference>
<dbReference type="InterPro" id="IPR014729">
    <property type="entry name" value="Rossmann-like_a/b/a_fold"/>
</dbReference>
<dbReference type="InterPro" id="IPR023465">
    <property type="entry name" value="Riboflavin_kinase_dom_sf"/>
</dbReference>
<dbReference type="InterPro" id="IPR015864">
    <property type="entry name" value="FAD_synthase"/>
</dbReference>
<organism evidence="17">
    <name type="scientific">marine metagenome</name>
    <dbReference type="NCBI Taxonomy" id="408172"/>
    <lineage>
        <taxon>unclassified sequences</taxon>
        <taxon>metagenomes</taxon>
        <taxon>ecological metagenomes</taxon>
    </lineage>
</organism>
<keyword evidence="7" id="KW-0285">Flavoprotein</keyword>
<evidence type="ECO:0000256" key="11">
    <source>
        <dbReference type="ARBA" id="ARBA00022741"/>
    </source>
</evidence>
<evidence type="ECO:0000256" key="9">
    <source>
        <dbReference type="ARBA" id="ARBA00022679"/>
    </source>
</evidence>
<evidence type="ECO:0000256" key="3">
    <source>
        <dbReference type="ARBA" id="ARBA00010214"/>
    </source>
</evidence>
<dbReference type="CDD" id="cd02064">
    <property type="entry name" value="FAD_synthetase_N"/>
    <property type="match status" value="1"/>
</dbReference>
<accession>A0A382LU58</accession>
<dbReference type="InterPro" id="IPR023468">
    <property type="entry name" value="Riboflavin_kinase"/>
</dbReference>
<dbReference type="UniPathway" id="UPA00276">
    <property type="reaction ID" value="UER00406"/>
</dbReference>
<feature type="domain" description="Riboflavin kinase" evidence="16">
    <location>
        <begin position="185"/>
        <end position="303"/>
    </location>
</feature>
<dbReference type="PANTHER" id="PTHR22749">
    <property type="entry name" value="RIBOFLAVIN KINASE/FMN ADENYLYLTRANSFERASE"/>
    <property type="match status" value="1"/>
</dbReference>
<dbReference type="SMART" id="SM00904">
    <property type="entry name" value="Flavokinase"/>
    <property type="match status" value="1"/>
</dbReference>
<keyword evidence="14" id="KW-0067">ATP-binding</keyword>
<keyword evidence="11" id="KW-0547">Nucleotide-binding</keyword>
<protein>
    <recommendedName>
        <fullName evidence="6">Bifunctional riboflavin kinase/FMN adenylyltransferase</fullName>
        <ecNumber evidence="4">2.7.1.26</ecNumber>
        <ecNumber evidence="5">2.7.7.2</ecNumber>
    </recommendedName>
</protein>
<dbReference type="EMBL" id="UINC01089162">
    <property type="protein sequence ID" value="SVC40013.1"/>
    <property type="molecule type" value="Genomic_DNA"/>
</dbReference>
<evidence type="ECO:0000256" key="13">
    <source>
        <dbReference type="ARBA" id="ARBA00022827"/>
    </source>
</evidence>
<evidence type="ECO:0000256" key="4">
    <source>
        <dbReference type="ARBA" id="ARBA00012105"/>
    </source>
</evidence>
<keyword evidence="15" id="KW-0511">Multifunctional enzyme</keyword>
<dbReference type="GO" id="GO:0009398">
    <property type="term" value="P:FMN biosynthetic process"/>
    <property type="evidence" value="ECO:0007669"/>
    <property type="project" value="UniProtKB-UniPathway"/>
</dbReference>
<reference evidence="17" key="1">
    <citation type="submission" date="2018-05" db="EMBL/GenBank/DDBJ databases">
        <authorList>
            <person name="Lanie J.A."/>
            <person name="Ng W.-L."/>
            <person name="Kazmierczak K.M."/>
            <person name="Andrzejewski T.M."/>
            <person name="Davidsen T.M."/>
            <person name="Wayne K.J."/>
            <person name="Tettelin H."/>
            <person name="Glass J.I."/>
            <person name="Rusch D."/>
            <person name="Podicherti R."/>
            <person name="Tsui H.-C.T."/>
            <person name="Winkler M.E."/>
        </authorList>
    </citation>
    <scope>NUCLEOTIDE SEQUENCE</scope>
</reference>
<evidence type="ECO:0000256" key="7">
    <source>
        <dbReference type="ARBA" id="ARBA00022630"/>
    </source>
</evidence>
<evidence type="ECO:0000256" key="10">
    <source>
        <dbReference type="ARBA" id="ARBA00022695"/>
    </source>
</evidence>
<dbReference type="PANTHER" id="PTHR22749:SF6">
    <property type="entry name" value="RIBOFLAVIN KINASE"/>
    <property type="match status" value="1"/>
</dbReference>
<dbReference type="NCBIfam" id="NF004162">
    <property type="entry name" value="PRK05627.1-5"/>
    <property type="match status" value="1"/>
</dbReference>